<evidence type="ECO:0000313" key="3">
    <source>
        <dbReference type="Proteomes" id="UP000054477"/>
    </source>
</evidence>
<feature type="region of interest" description="Disordered" evidence="1">
    <location>
        <begin position="109"/>
        <end position="203"/>
    </location>
</feature>
<evidence type="ECO:0000313" key="2">
    <source>
        <dbReference type="EMBL" id="KIJ90657.1"/>
    </source>
</evidence>
<proteinExistence type="predicted"/>
<dbReference type="HOGENOM" id="CLU_731718_0_0_1"/>
<dbReference type="AlphaFoldDB" id="A0A0C9X289"/>
<dbReference type="Proteomes" id="UP000054477">
    <property type="component" value="Unassembled WGS sequence"/>
</dbReference>
<accession>A0A0C9X289</accession>
<reference evidence="3" key="2">
    <citation type="submission" date="2015-01" db="EMBL/GenBank/DDBJ databases">
        <title>Evolutionary Origins and Diversification of the Mycorrhizal Mutualists.</title>
        <authorList>
            <consortium name="DOE Joint Genome Institute"/>
            <consortium name="Mycorrhizal Genomics Consortium"/>
            <person name="Kohler A."/>
            <person name="Kuo A."/>
            <person name="Nagy L.G."/>
            <person name="Floudas D."/>
            <person name="Copeland A."/>
            <person name="Barry K.W."/>
            <person name="Cichocki N."/>
            <person name="Veneault-Fourrey C."/>
            <person name="LaButti K."/>
            <person name="Lindquist E.A."/>
            <person name="Lipzen A."/>
            <person name="Lundell T."/>
            <person name="Morin E."/>
            <person name="Murat C."/>
            <person name="Riley R."/>
            <person name="Ohm R."/>
            <person name="Sun H."/>
            <person name="Tunlid A."/>
            <person name="Henrissat B."/>
            <person name="Grigoriev I.V."/>
            <person name="Hibbett D.S."/>
            <person name="Martin F."/>
        </authorList>
    </citation>
    <scope>NUCLEOTIDE SEQUENCE [LARGE SCALE GENOMIC DNA]</scope>
    <source>
        <strain evidence="3">LaAM-08-1</strain>
    </source>
</reference>
<organism evidence="2 3">
    <name type="scientific">Laccaria amethystina LaAM-08-1</name>
    <dbReference type="NCBI Taxonomy" id="1095629"/>
    <lineage>
        <taxon>Eukaryota</taxon>
        <taxon>Fungi</taxon>
        <taxon>Dikarya</taxon>
        <taxon>Basidiomycota</taxon>
        <taxon>Agaricomycotina</taxon>
        <taxon>Agaricomycetes</taxon>
        <taxon>Agaricomycetidae</taxon>
        <taxon>Agaricales</taxon>
        <taxon>Agaricineae</taxon>
        <taxon>Hydnangiaceae</taxon>
        <taxon>Laccaria</taxon>
    </lineage>
</organism>
<gene>
    <name evidence="2" type="ORF">K443DRAFT_15042</name>
</gene>
<sequence>MSLLQATPSSLWITSTRISNSHLAVDRMSARGNDETPGFCILGLGGILVWKLKASRRPPLRRRSFLAGDHMDSLDRLGMAPSRKHQRSAILTYLIELGWNQLQIKAISLSSGSRPPPSRSRTSSTSTPPTFSFPRTSSPTKDPASLIIPKPSSKRVNPDAHPYAIKTTSTGILSRSSSSPYHSTTLTQHHYDPPTSSPSDQVSPKRYILPRESRHGYSRSSTFEEPRLFACTSFEVFASFTRVWESGRRCRGRYFAHGQRTKRADTLPSSTIPALELPEDPKTWSPTHLSAYGQEQTTAAWVSRWVTVLGEAPLLPSLMASWALGLMQVELTEETCSTIQLPALGLLVMHRPPALLIQTHLQQPKSTHASAPYRPPLL</sequence>
<feature type="compositionally biased region" description="Low complexity" evidence="1">
    <location>
        <begin position="167"/>
        <end position="179"/>
    </location>
</feature>
<feature type="compositionally biased region" description="Low complexity" evidence="1">
    <location>
        <begin position="119"/>
        <end position="140"/>
    </location>
</feature>
<protein>
    <submittedName>
        <fullName evidence="2">Uncharacterized protein</fullName>
    </submittedName>
</protein>
<evidence type="ECO:0000256" key="1">
    <source>
        <dbReference type="SAM" id="MobiDB-lite"/>
    </source>
</evidence>
<name>A0A0C9X289_9AGAR</name>
<dbReference type="OrthoDB" id="2425321at2759"/>
<dbReference type="EMBL" id="KN839135">
    <property type="protein sequence ID" value="KIJ90657.1"/>
    <property type="molecule type" value="Genomic_DNA"/>
</dbReference>
<reference evidence="2 3" key="1">
    <citation type="submission" date="2014-04" db="EMBL/GenBank/DDBJ databases">
        <authorList>
            <consortium name="DOE Joint Genome Institute"/>
            <person name="Kuo A."/>
            <person name="Kohler A."/>
            <person name="Nagy L.G."/>
            <person name="Floudas D."/>
            <person name="Copeland A."/>
            <person name="Barry K.W."/>
            <person name="Cichocki N."/>
            <person name="Veneault-Fourrey C."/>
            <person name="LaButti K."/>
            <person name="Lindquist E.A."/>
            <person name="Lipzen A."/>
            <person name="Lundell T."/>
            <person name="Morin E."/>
            <person name="Murat C."/>
            <person name="Sun H."/>
            <person name="Tunlid A."/>
            <person name="Henrissat B."/>
            <person name="Grigoriev I.V."/>
            <person name="Hibbett D.S."/>
            <person name="Martin F."/>
            <person name="Nordberg H.P."/>
            <person name="Cantor M.N."/>
            <person name="Hua S.X."/>
        </authorList>
    </citation>
    <scope>NUCLEOTIDE SEQUENCE [LARGE SCALE GENOMIC DNA]</scope>
    <source>
        <strain evidence="2 3">LaAM-08-1</strain>
    </source>
</reference>
<keyword evidence="3" id="KW-1185">Reference proteome</keyword>